<protein>
    <submittedName>
        <fullName evidence="4">Xylosyltransferase 1</fullName>
    </submittedName>
</protein>
<evidence type="ECO:0000313" key="4">
    <source>
        <dbReference type="EMBL" id="TNN35840.1"/>
    </source>
</evidence>
<reference evidence="4 5" key="1">
    <citation type="submission" date="2019-03" db="EMBL/GenBank/DDBJ databases">
        <title>First draft genome of Liparis tanakae, snailfish: a comprehensive survey of snailfish specific genes.</title>
        <authorList>
            <person name="Kim W."/>
            <person name="Song I."/>
            <person name="Jeong J.-H."/>
            <person name="Kim D."/>
            <person name="Kim S."/>
            <person name="Ryu S."/>
            <person name="Song J.Y."/>
            <person name="Lee S.K."/>
        </authorList>
    </citation>
    <scope>NUCLEOTIDE SEQUENCE [LARGE SCALE GENOMIC DNA]</scope>
    <source>
        <tissue evidence="4">Muscle</tissue>
    </source>
</reference>
<accession>A0A4Z2F4L0</accession>
<dbReference type="GO" id="GO:0000139">
    <property type="term" value="C:Golgi membrane"/>
    <property type="evidence" value="ECO:0007669"/>
    <property type="project" value="UniProtKB-SubCell"/>
</dbReference>
<feature type="compositionally biased region" description="Polar residues" evidence="2">
    <location>
        <begin position="262"/>
        <end position="275"/>
    </location>
</feature>
<dbReference type="Proteomes" id="UP000314294">
    <property type="component" value="Unassembled WGS sequence"/>
</dbReference>
<sequence length="284" mass="31031">MGHPVAVHLYFLSDRFQGFLLRHAATNRASGQPESLETWVSPKDAFSPAPPAGPAPPANRLQHVQVGADWDPKERLFRSWGGLLGPADQPVAVQRWSRGQSNLTATVVWVDPTNVIAATYDILVEAGAEVTHYRPPLSPPLRPGLWVLRVLHRWNPLGQTSFVVAPLEFHRQQPLLLEDALRLHAGPPRNSYMEQSFHGLNPVLRLPVSLGAVEEAEANAGLTGAPLRRWLDRLLGGHWSASDVCSMGPSACPVMQRCPHTGWSSASPDTKSQLGPPTADGRIR</sequence>
<proteinExistence type="predicted"/>
<comment type="subcellular location">
    <subcellularLocation>
        <location evidence="1">Golgi apparatus membrane</location>
        <topology evidence="1">Single-pass type II membrane protein</topology>
    </subcellularLocation>
</comment>
<evidence type="ECO:0000313" key="5">
    <source>
        <dbReference type="Proteomes" id="UP000314294"/>
    </source>
</evidence>
<dbReference type="GO" id="GO:0050650">
    <property type="term" value="P:chondroitin sulfate proteoglycan biosynthetic process"/>
    <property type="evidence" value="ECO:0007669"/>
    <property type="project" value="TreeGrafter"/>
</dbReference>
<gene>
    <name evidence="4" type="primary">XYLT1_2</name>
    <name evidence="4" type="ORF">EYF80_053988</name>
</gene>
<dbReference type="PANTHER" id="PTHR46025:SF2">
    <property type="entry name" value="XYLOSYLTRANSFERASE 1"/>
    <property type="match status" value="1"/>
</dbReference>
<feature type="region of interest" description="Disordered" evidence="2">
    <location>
        <begin position="261"/>
        <end position="284"/>
    </location>
</feature>
<dbReference type="InterPro" id="IPR024448">
    <property type="entry name" value="XylT_C"/>
</dbReference>
<name>A0A4Z2F4L0_9TELE</name>
<dbReference type="GO" id="GO:0015012">
    <property type="term" value="P:heparan sulfate proteoglycan biosynthetic process"/>
    <property type="evidence" value="ECO:0007669"/>
    <property type="project" value="TreeGrafter"/>
</dbReference>
<evidence type="ECO:0000256" key="1">
    <source>
        <dbReference type="ARBA" id="ARBA00004323"/>
    </source>
</evidence>
<keyword evidence="4" id="KW-0808">Transferase</keyword>
<dbReference type="GO" id="GO:0030158">
    <property type="term" value="F:protein xylosyltransferase activity"/>
    <property type="evidence" value="ECO:0007669"/>
    <property type="project" value="InterPro"/>
</dbReference>
<organism evidence="4 5">
    <name type="scientific">Liparis tanakae</name>
    <name type="common">Tanaka's snailfish</name>
    <dbReference type="NCBI Taxonomy" id="230148"/>
    <lineage>
        <taxon>Eukaryota</taxon>
        <taxon>Metazoa</taxon>
        <taxon>Chordata</taxon>
        <taxon>Craniata</taxon>
        <taxon>Vertebrata</taxon>
        <taxon>Euteleostomi</taxon>
        <taxon>Actinopterygii</taxon>
        <taxon>Neopterygii</taxon>
        <taxon>Teleostei</taxon>
        <taxon>Neoteleostei</taxon>
        <taxon>Acanthomorphata</taxon>
        <taxon>Eupercaria</taxon>
        <taxon>Perciformes</taxon>
        <taxon>Cottioidei</taxon>
        <taxon>Cottales</taxon>
        <taxon>Liparidae</taxon>
        <taxon>Liparis</taxon>
    </lineage>
</organism>
<dbReference type="PANTHER" id="PTHR46025">
    <property type="entry name" value="XYLOSYLTRANSFERASE OXT"/>
    <property type="match status" value="1"/>
</dbReference>
<dbReference type="Pfam" id="PF12529">
    <property type="entry name" value="Xylo_C"/>
    <property type="match status" value="1"/>
</dbReference>
<feature type="domain" description="Xylosyltransferase C-terminal" evidence="3">
    <location>
        <begin position="3"/>
        <end position="118"/>
    </location>
</feature>
<dbReference type="OrthoDB" id="8853127at2759"/>
<keyword evidence="5" id="KW-1185">Reference proteome</keyword>
<dbReference type="EMBL" id="SRLO01001699">
    <property type="protein sequence ID" value="TNN35840.1"/>
    <property type="molecule type" value="Genomic_DNA"/>
</dbReference>
<dbReference type="AlphaFoldDB" id="A0A4Z2F4L0"/>
<evidence type="ECO:0000256" key="2">
    <source>
        <dbReference type="SAM" id="MobiDB-lite"/>
    </source>
</evidence>
<evidence type="ECO:0000259" key="3">
    <source>
        <dbReference type="Pfam" id="PF12529"/>
    </source>
</evidence>
<dbReference type="InterPro" id="IPR043538">
    <property type="entry name" value="XYLT"/>
</dbReference>
<comment type="caution">
    <text evidence="4">The sequence shown here is derived from an EMBL/GenBank/DDBJ whole genome shotgun (WGS) entry which is preliminary data.</text>
</comment>